<dbReference type="SUPFAM" id="SSF52540">
    <property type="entry name" value="P-loop containing nucleoside triphosphate hydrolases"/>
    <property type="match status" value="1"/>
</dbReference>
<dbReference type="PANTHER" id="PTHR13696">
    <property type="entry name" value="P-LOOP CONTAINING NUCLEOSIDE TRIPHOSPHATE HYDROLASE"/>
    <property type="match status" value="1"/>
</dbReference>
<dbReference type="CDD" id="cd02042">
    <property type="entry name" value="ParAB_family"/>
    <property type="match status" value="1"/>
</dbReference>
<dbReference type="Pfam" id="PF01656">
    <property type="entry name" value="CbiA"/>
    <property type="match status" value="1"/>
</dbReference>
<dbReference type="InterPro" id="IPR050678">
    <property type="entry name" value="DNA_Partitioning_ATPase"/>
</dbReference>
<protein>
    <recommendedName>
        <fullName evidence="1">CobQ/CobB/MinD/ParA nucleotide binding domain-containing protein</fullName>
    </recommendedName>
</protein>
<dbReference type="Proteomes" id="UP000192491">
    <property type="component" value="Unassembled WGS sequence"/>
</dbReference>
<gene>
    <name evidence="2" type="ORF">BWK73_22845</name>
</gene>
<proteinExistence type="predicted"/>
<name>A0A1Y1QMP4_9GAMM</name>
<reference evidence="2 3" key="1">
    <citation type="submission" date="2017-01" db="EMBL/GenBank/DDBJ databases">
        <title>Novel large sulfur bacteria in the metagenomes of groundwater-fed chemosynthetic microbial mats in the Lake Huron basin.</title>
        <authorList>
            <person name="Sharrar A.M."/>
            <person name="Flood B.E."/>
            <person name="Bailey J.V."/>
            <person name="Jones D.S."/>
            <person name="Biddanda B."/>
            <person name="Ruberg S.A."/>
            <person name="Marcus D.N."/>
            <person name="Dick G.J."/>
        </authorList>
    </citation>
    <scope>NUCLEOTIDE SEQUENCE [LARGE SCALE GENOMIC DNA]</scope>
    <source>
        <strain evidence="2">A8</strain>
    </source>
</reference>
<comment type="caution">
    <text evidence="2">The sequence shown here is derived from an EMBL/GenBank/DDBJ whole genome shotgun (WGS) entry which is preliminary data.</text>
</comment>
<organism evidence="2 3">
    <name type="scientific">Thiothrix lacustris</name>
    <dbReference type="NCBI Taxonomy" id="525917"/>
    <lineage>
        <taxon>Bacteria</taxon>
        <taxon>Pseudomonadati</taxon>
        <taxon>Pseudomonadota</taxon>
        <taxon>Gammaproteobacteria</taxon>
        <taxon>Thiotrichales</taxon>
        <taxon>Thiotrichaceae</taxon>
        <taxon>Thiothrix</taxon>
    </lineage>
</organism>
<dbReference type="EMBL" id="MTEJ01000142">
    <property type="protein sequence ID" value="OQX09452.1"/>
    <property type="molecule type" value="Genomic_DNA"/>
</dbReference>
<dbReference type="AlphaFoldDB" id="A0A1Y1QMP4"/>
<evidence type="ECO:0000313" key="3">
    <source>
        <dbReference type="Proteomes" id="UP000192491"/>
    </source>
</evidence>
<accession>A0A1Y1QMP4</accession>
<dbReference type="Gene3D" id="3.40.50.300">
    <property type="entry name" value="P-loop containing nucleotide triphosphate hydrolases"/>
    <property type="match status" value="1"/>
</dbReference>
<dbReference type="InterPro" id="IPR002586">
    <property type="entry name" value="CobQ/CobB/MinD/ParA_Nub-bd_dom"/>
</dbReference>
<dbReference type="PANTHER" id="PTHR13696:SF96">
    <property type="entry name" value="COBQ_COBB_MIND_PARA NUCLEOTIDE BINDING DOMAIN-CONTAINING PROTEIN"/>
    <property type="match status" value="1"/>
</dbReference>
<evidence type="ECO:0000259" key="1">
    <source>
        <dbReference type="Pfam" id="PF01656"/>
    </source>
</evidence>
<dbReference type="PIRSF" id="PIRSF009320">
    <property type="entry name" value="Nuc_binding_HP_1000"/>
    <property type="match status" value="1"/>
</dbReference>
<evidence type="ECO:0000313" key="2">
    <source>
        <dbReference type="EMBL" id="OQX09452.1"/>
    </source>
</evidence>
<feature type="domain" description="CobQ/CobB/MinD/ParA nucleotide binding" evidence="1">
    <location>
        <begin position="5"/>
        <end position="137"/>
    </location>
</feature>
<dbReference type="InterPro" id="IPR027417">
    <property type="entry name" value="P-loop_NTPase"/>
</dbReference>
<sequence>MQVWTFTTQKGGAGKTTLATNLAVAATQAGEKVLLIDTDPQESAVKWWQRRDAEAPQLIKLKPSEVGEGIKLAQSQGFTLVIIDTAGRESVEDNQAVLQATFCLVPCQPSIADIEAVYPTVDMLKRTSRNYAFILTRCPSVGQDQISAREGLTGLGLVAKPFTIERKAYKLAFATGEGVTEYDTKDKAADEVAELYQWIKQKSRRLSA</sequence>